<protein>
    <recommendedName>
        <fullName evidence="4">Chromosome segregation protein SMC</fullName>
    </recommendedName>
</protein>
<evidence type="ECO:0008006" key="4">
    <source>
        <dbReference type="Google" id="ProtNLM"/>
    </source>
</evidence>
<gene>
    <name evidence="2" type="ORF">JKA74_09975</name>
</gene>
<sequence length="293" mass="33384">MKNLVIIMSLLVVFTACNTEVKEENETLKSENAALKAQNDSLREVSQERKASVENYQQRLAEIDKNLAEITADQSMVSTLQTDIEEVDNKEVAEAINQRIANMRTLMENSRNKIMALDRSLSQLRKQSGAKSEEIEALEQRLEEASQNLIDKQEEITQLTTSLEERLAELGQQLEEEVSVSEELRRNLNRAYYYVGESKELQEKEIVTKEGGFIGLGRVKVINANAADTLFTRTDKTDLETIFLDAKKATLITNHPEGSYELVEEGDKIESFRITNPAEFWKDSNYIVIEVDR</sequence>
<feature type="coiled-coil region" evidence="1">
    <location>
        <begin position="18"/>
        <end position="191"/>
    </location>
</feature>
<reference evidence="2" key="1">
    <citation type="submission" date="2021-01" db="EMBL/GenBank/DDBJ databases">
        <title>Marivirga aurantiaca sp. nov., isolated from intertidal surface sediments.</title>
        <authorList>
            <person name="Zhang M."/>
        </authorList>
    </citation>
    <scope>NUCLEOTIDE SEQUENCE</scope>
    <source>
        <strain evidence="2">S37H4</strain>
    </source>
</reference>
<organism evidence="2 3">
    <name type="scientific">Marivirga aurantiaca</name>
    <dbReference type="NCBI Taxonomy" id="2802615"/>
    <lineage>
        <taxon>Bacteria</taxon>
        <taxon>Pseudomonadati</taxon>
        <taxon>Bacteroidota</taxon>
        <taxon>Cytophagia</taxon>
        <taxon>Cytophagales</taxon>
        <taxon>Marivirgaceae</taxon>
        <taxon>Marivirga</taxon>
    </lineage>
</organism>
<keyword evidence="3" id="KW-1185">Reference proteome</keyword>
<dbReference type="Proteomes" id="UP000611723">
    <property type="component" value="Unassembled WGS sequence"/>
</dbReference>
<evidence type="ECO:0000313" key="3">
    <source>
        <dbReference type="Proteomes" id="UP000611723"/>
    </source>
</evidence>
<evidence type="ECO:0000256" key="1">
    <source>
        <dbReference type="SAM" id="Coils"/>
    </source>
</evidence>
<name>A0A934WYY1_9BACT</name>
<accession>A0A934WYY1</accession>
<keyword evidence="1" id="KW-0175">Coiled coil</keyword>
<proteinExistence type="predicted"/>
<dbReference type="AlphaFoldDB" id="A0A934WYY1"/>
<dbReference type="Gene3D" id="1.10.287.1490">
    <property type="match status" value="1"/>
</dbReference>
<dbReference type="PROSITE" id="PS51257">
    <property type="entry name" value="PROKAR_LIPOPROTEIN"/>
    <property type="match status" value="1"/>
</dbReference>
<dbReference type="RefSeq" id="WP_201431031.1">
    <property type="nucleotide sequence ID" value="NZ_JAEQBW010000003.1"/>
</dbReference>
<comment type="caution">
    <text evidence="2">The sequence shown here is derived from an EMBL/GenBank/DDBJ whole genome shotgun (WGS) entry which is preliminary data.</text>
</comment>
<evidence type="ECO:0000313" key="2">
    <source>
        <dbReference type="EMBL" id="MBK6265366.1"/>
    </source>
</evidence>
<dbReference type="EMBL" id="JAEQBW010000003">
    <property type="protein sequence ID" value="MBK6265366.1"/>
    <property type="molecule type" value="Genomic_DNA"/>
</dbReference>